<dbReference type="GO" id="GO:0005886">
    <property type="term" value="C:plasma membrane"/>
    <property type="evidence" value="ECO:0007669"/>
    <property type="project" value="TreeGrafter"/>
</dbReference>
<name>A0A4P8L5G3_9BACT</name>
<dbReference type="Proteomes" id="UP000298602">
    <property type="component" value="Chromosome"/>
</dbReference>
<feature type="compositionally biased region" description="Polar residues" evidence="4">
    <location>
        <begin position="504"/>
        <end position="518"/>
    </location>
</feature>
<feature type="region of interest" description="Disordered" evidence="4">
    <location>
        <begin position="248"/>
        <end position="268"/>
    </location>
</feature>
<proteinExistence type="inferred from homology"/>
<dbReference type="Gene3D" id="1.10.287.950">
    <property type="entry name" value="Methyl-accepting chemotaxis protein"/>
    <property type="match status" value="1"/>
</dbReference>
<keyword evidence="8" id="KW-1185">Reference proteome</keyword>
<feature type="transmembrane region" description="Helical" evidence="5">
    <location>
        <begin position="12"/>
        <end position="32"/>
    </location>
</feature>
<dbReference type="PROSITE" id="PS50111">
    <property type="entry name" value="CHEMOTAXIS_TRANSDUC_2"/>
    <property type="match status" value="1"/>
</dbReference>
<dbReference type="AlphaFoldDB" id="A0A4P8L5G3"/>
<evidence type="ECO:0000256" key="2">
    <source>
        <dbReference type="ARBA" id="ARBA00029447"/>
    </source>
</evidence>
<evidence type="ECO:0000256" key="3">
    <source>
        <dbReference type="PROSITE-ProRule" id="PRU00284"/>
    </source>
</evidence>
<keyword evidence="1" id="KW-0145">Chemotaxis</keyword>
<keyword evidence="5" id="KW-0472">Membrane</keyword>
<evidence type="ECO:0000313" key="7">
    <source>
        <dbReference type="EMBL" id="QCQ23228.1"/>
    </source>
</evidence>
<feature type="region of interest" description="Disordered" evidence="4">
    <location>
        <begin position="487"/>
        <end position="545"/>
    </location>
</feature>
<evidence type="ECO:0000256" key="4">
    <source>
        <dbReference type="SAM" id="MobiDB-lite"/>
    </source>
</evidence>
<dbReference type="PRINTS" id="PR00260">
    <property type="entry name" value="CHEMTRNSDUCR"/>
</dbReference>
<dbReference type="GO" id="GO:0006935">
    <property type="term" value="P:chemotaxis"/>
    <property type="evidence" value="ECO:0007669"/>
    <property type="project" value="UniProtKB-KW"/>
</dbReference>
<reference evidence="7 8" key="2">
    <citation type="submission" date="2019-05" db="EMBL/GenBank/DDBJ databases">
        <authorList>
            <person name="Suflita J.M."/>
            <person name="Marks C.R."/>
        </authorList>
    </citation>
    <scope>NUCLEOTIDE SEQUENCE [LARGE SCALE GENOMIC DNA]</scope>
    <source>
        <strain evidence="7 8">ALDC</strain>
    </source>
</reference>
<evidence type="ECO:0000313" key="8">
    <source>
        <dbReference type="Proteomes" id="UP000298602"/>
    </source>
</evidence>
<evidence type="ECO:0000256" key="1">
    <source>
        <dbReference type="ARBA" id="ARBA00022500"/>
    </source>
</evidence>
<feature type="transmembrane region" description="Helical" evidence="5">
    <location>
        <begin position="193"/>
        <end position="216"/>
    </location>
</feature>
<feature type="compositionally biased region" description="Polar residues" evidence="4">
    <location>
        <begin position="253"/>
        <end position="268"/>
    </location>
</feature>
<dbReference type="InterPro" id="IPR004089">
    <property type="entry name" value="MCPsignal_dom"/>
</dbReference>
<evidence type="ECO:0000259" key="6">
    <source>
        <dbReference type="PROSITE" id="PS50111"/>
    </source>
</evidence>
<organism evidence="7 8">
    <name type="scientific">Desulfoglaeba alkanexedens ALDC</name>
    <dbReference type="NCBI Taxonomy" id="980445"/>
    <lineage>
        <taxon>Bacteria</taxon>
        <taxon>Pseudomonadati</taxon>
        <taxon>Thermodesulfobacteriota</taxon>
        <taxon>Syntrophobacteria</taxon>
        <taxon>Syntrophobacterales</taxon>
        <taxon>Syntrophobacteraceae</taxon>
        <taxon>Desulfoglaeba</taxon>
    </lineage>
</organism>
<feature type="domain" description="Methyl-accepting transducer" evidence="6">
    <location>
        <begin position="233"/>
        <end position="462"/>
    </location>
</feature>
<dbReference type="PANTHER" id="PTHR43531:SF11">
    <property type="entry name" value="METHYL-ACCEPTING CHEMOTAXIS PROTEIN 3"/>
    <property type="match status" value="1"/>
</dbReference>
<dbReference type="PANTHER" id="PTHR43531">
    <property type="entry name" value="PROTEIN ICFG"/>
    <property type="match status" value="1"/>
</dbReference>
<dbReference type="SUPFAM" id="SSF58104">
    <property type="entry name" value="Methyl-accepting chemotaxis protein (MCP) signaling domain"/>
    <property type="match status" value="1"/>
</dbReference>
<dbReference type="KEGG" id="dax:FDQ92_14235"/>
<evidence type="ECO:0000256" key="5">
    <source>
        <dbReference type="SAM" id="Phobius"/>
    </source>
</evidence>
<protein>
    <submittedName>
        <fullName evidence="7">Chemotaxis protein</fullName>
    </submittedName>
</protein>
<gene>
    <name evidence="7" type="ORF">FDQ92_14235</name>
</gene>
<keyword evidence="5" id="KW-0812">Transmembrane</keyword>
<keyword evidence="3" id="KW-0807">Transducer</keyword>
<dbReference type="GO" id="GO:0007165">
    <property type="term" value="P:signal transduction"/>
    <property type="evidence" value="ECO:0007669"/>
    <property type="project" value="UniProtKB-KW"/>
</dbReference>
<keyword evidence="5" id="KW-1133">Transmembrane helix</keyword>
<dbReference type="GO" id="GO:0004888">
    <property type="term" value="F:transmembrane signaling receptor activity"/>
    <property type="evidence" value="ECO:0007669"/>
    <property type="project" value="InterPro"/>
</dbReference>
<dbReference type="InterPro" id="IPR051310">
    <property type="entry name" value="MCP_chemotaxis"/>
</dbReference>
<reference evidence="7 8" key="1">
    <citation type="submission" date="2019-05" db="EMBL/GenBank/DDBJ databases">
        <title>The Complete Genome Sequence of the n-alkane-degrading Desulfoglaeba alkanexedens ALDC reveals multiple alkylsuccinate synthase gene clusters.</title>
        <authorList>
            <person name="Callaghan A.V."/>
            <person name="Davidova I.A."/>
            <person name="Duncan K.E."/>
            <person name="Morris B."/>
            <person name="McInerney M.J."/>
        </authorList>
    </citation>
    <scope>NUCLEOTIDE SEQUENCE [LARGE SCALE GENOMIC DNA]</scope>
    <source>
        <strain evidence="7 8">ALDC</strain>
    </source>
</reference>
<dbReference type="EMBL" id="CP040098">
    <property type="protein sequence ID" value="QCQ23228.1"/>
    <property type="molecule type" value="Genomic_DNA"/>
</dbReference>
<dbReference type="RefSeq" id="WP_137425507.1">
    <property type="nucleotide sequence ID" value="NZ_CP040098.1"/>
</dbReference>
<dbReference type="SMART" id="SM00283">
    <property type="entry name" value="MA"/>
    <property type="match status" value="1"/>
</dbReference>
<dbReference type="OrthoDB" id="5342522at2"/>
<sequence>MRITKRGIKTNLFIGFGMILGLTILISVSGIWRVKEITSRVIRTINTDFKMSENASKARAHTLQLRRYEKDMLINLENLEKVKGYKEKWDKERTSLLARIADMQEAITNPKQKERMDQIKTNLNIYESNITDLYDLLMSRRVVSVREGNDFVNKVKDNIHEVENIAEDMSMDASAKMVSLGKEILADSGKTTVIMTMIITLVITIFLGIGISILMIRSITVPVNRVVAGLSEGSEQVASASGQVSAASQSLAEGSSEQASALEETSASIEELSSMTTQNADNANHANAVMAETGRVVNEANRSMQELTGAMKEITTSSEDMAKIIKTIDEIAFQTNLLSLNAAVEAARAGEAGAGFSVVADEVRNLAMRSAESAKNTANMIDESIKRIKNGSEIVSKTNEAFEQVLSGAKKVGELVSEIAAASKEQAQGISQISNAIGEMDKVVQQNAANAEESAAASEELNAQAMQMKQFVAELITVVQGSNATRVSSAQTETAPRRRPVLQAKTSPSKTLVVSAQSGKPPGNGARSVHPEQVIPMDDDAFRDF</sequence>
<comment type="similarity">
    <text evidence="2">Belongs to the methyl-accepting chemotaxis (MCP) protein family.</text>
</comment>
<accession>A0A4P8L5G3</accession>
<dbReference type="InterPro" id="IPR004090">
    <property type="entry name" value="Chemotax_Me-accpt_rcpt"/>
</dbReference>
<dbReference type="Pfam" id="PF00015">
    <property type="entry name" value="MCPsignal"/>
    <property type="match status" value="1"/>
</dbReference>